<keyword evidence="14" id="KW-1185">Reference proteome</keyword>
<evidence type="ECO:0000256" key="3">
    <source>
        <dbReference type="ARBA" id="ARBA00010323"/>
    </source>
</evidence>
<keyword evidence="7 11" id="KW-0016">Alginate biosynthesis</keyword>
<keyword evidence="8 12" id="KW-1133">Transmembrane helix</keyword>
<evidence type="ECO:0000256" key="7">
    <source>
        <dbReference type="ARBA" id="ARBA00022841"/>
    </source>
</evidence>
<evidence type="ECO:0000256" key="12">
    <source>
        <dbReference type="SAM" id="Phobius"/>
    </source>
</evidence>
<proteinExistence type="inferred from homology"/>
<keyword evidence="11" id="KW-0997">Cell inner membrane</keyword>
<gene>
    <name evidence="13" type="ORF">ISP13_11325</name>
</gene>
<feature type="transmembrane region" description="Helical" evidence="12">
    <location>
        <begin position="6"/>
        <end position="22"/>
    </location>
</feature>
<keyword evidence="4 11" id="KW-1003">Cell membrane</keyword>
<evidence type="ECO:0000256" key="10">
    <source>
        <dbReference type="ARBA" id="ARBA00023315"/>
    </source>
</evidence>
<keyword evidence="10 11" id="KW-0012">Acyltransferase</keyword>
<feature type="transmembrane region" description="Helical" evidence="12">
    <location>
        <begin position="329"/>
        <end position="347"/>
    </location>
</feature>
<accession>A0ABW8IXP6</accession>
<dbReference type="PIRSF" id="PIRSF500217">
    <property type="entry name" value="AlgI"/>
    <property type="match status" value="1"/>
</dbReference>
<feature type="transmembrane region" description="Helical" evidence="12">
    <location>
        <begin position="147"/>
        <end position="165"/>
    </location>
</feature>
<keyword evidence="9 11" id="KW-0472">Membrane</keyword>
<comment type="similarity">
    <text evidence="3 11">Belongs to the membrane-bound acyltransferase family.</text>
</comment>
<feature type="transmembrane region" description="Helical" evidence="12">
    <location>
        <begin position="72"/>
        <end position="91"/>
    </location>
</feature>
<reference evidence="13 14" key="1">
    <citation type="submission" date="2020-10" db="EMBL/GenBank/DDBJ databases">
        <title>Phylogeny of dyella-like bacteria.</title>
        <authorList>
            <person name="Fu J."/>
        </authorList>
    </citation>
    <scope>NUCLEOTIDE SEQUENCE [LARGE SCALE GENOMIC DNA]</scope>
    <source>
        <strain evidence="13 14">DHOB07</strain>
    </source>
</reference>
<feature type="transmembrane region" description="Helical" evidence="12">
    <location>
        <begin position="415"/>
        <end position="436"/>
    </location>
</feature>
<dbReference type="Proteomes" id="UP001620405">
    <property type="component" value="Unassembled WGS sequence"/>
</dbReference>
<evidence type="ECO:0000256" key="1">
    <source>
        <dbReference type="ARBA" id="ARBA00004651"/>
    </source>
</evidence>
<dbReference type="EMBL" id="JADIKG010000012">
    <property type="protein sequence ID" value="MFK2874125.1"/>
    <property type="molecule type" value="Genomic_DNA"/>
</dbReference>
<evidence type="ECO:0000256" key="6">
    <source>
        <dbReference type="ARBA" id="ARBA00022692"/>
    </source>
</evidence>
<evidence type="ECO:0000256" key="11">
    <source>
        <dbReference type="PIRNR" id="PIRNR016636"/>
    </source>
</evidence>
<dbReference type="InterPro" id="IPR051085">
    <property type="entry name" value="MB_O-acyltransferase"/>
</dbReference>
<feature type="transmembrane region" description="Helical" evidence="12">
    <location>
        <begin position="367"/>
        <end position="385"/>
    </location>
</feature>
<feature type="transmembrane region" description="Helical" evidence="12">
    <location>
        <begin position="457"/>
        <end position="478"/>
    </location>
</feature>
<evidence type="ECO:0000256" key="2">
    <source>
        <dbReference type="ARBA" id="ARBA00005182"/>
    </source>
</evidence>
<sequence length="480" mass="52690">MNFTSLPFLLALAVAIPITYFIPAKFKCVYLLALSYLFYFTWSVGYSLLLAATSLTTYSAALIISNAKSDSVKKWVVAGAISALLAVLVFFKYSEALAAIGKALTAPGLSSVLTGLVIPIGISYYLFKSISYVLDVYWGNLEASRDVVAVSLYIAFFPQILSGPIQRSPEFFKQISSGNFGRLDPPAFERAIGLLLLGFFEKLVVADHIGALVHAVDAAQSTNAYLLLIGVYGYTLQLFADFSGITHIAIGIGLFFGIEGPPNFNRPFRANNIQEYWRGWHMSLTTWLTDYLFMPLRLAMRNMGNYGLALSIMINMILIGIWHGDNWTFLVFGVIHGVFMICSALTLKPRNTFFKSRPTLSRLRKVYAPIVTFHMVCLALIFFRAPTVSSAVEVIRGIAHHQFSTKIPPSIGHDVLIPALVAAVIAFDLGTGYLGLNRLGTLIAGTSNSSNRRWISYGTALLIILLLASTGGGEFIYAKF</sequence>
<dbReference type="InterPro" id="IPR004299">
    <property type="entry name" value="MBOAT_fam"/>
</dbReference>
<feature type="transmembrane region" description="Helical" evidence="12">
    <location>
        <begin position="306"/>
        <end position="323"/>
    </location>
</feature>
<protein>
    <recommendedName>
        <fullName evidence="11">Probable alginate O-acetylase</fullName>
        <ecNumber evidence="11">2.3.1.-</ecNumber>
    </recommendedName>
</protein>
<dbReference type="RefSeq" id="WP_284401293.1">
    <property type="nucleotide sequence ID" value="NZ_BSNQ01000009.1"/>
</dbReference>
<keyword evidence="6 11" id="KW-0812">Transmembrane</keyword>
<evidence type="ECO:0000256" key="5">
    <source>
        <dbReference type="ARBA" id="ARBA00022679"/>
    </source>
</evidence>
<dbReference type="InterPro" id="IPR028362">
    <property type="entry name" value="AlgI"/>
</dbReference>
<evidence type="ECO:0000256" key="9">
    <source>
        <dbReference type="ARBA" id="ARBA00023136"/>
    </source>
</evidence>
<organism evidence="13 14">
    <name type="scientific">Dyella lipolytica</name>
    <dbReference type="NCBI Taxonomy" id="1867835"/>
    <lineage>
        <taxon>Bacteria</taxon>
        <taxon>Pseudomonadati</taxon>
        <taxon>Pseudomonadota</taxon>
        <taxon>Gammaproteobacteria</taxon>
        <taxon>Lysobacterales</taxon>
        <taxon>Rhodanobacteraceae</taxon>
        <taxon>Dyella</taxon>
    </lineage>
</organism>
<dbReference type="PANTHER" id="PTHR13285:SF23">
    <property type="entry name" value="TEICHOIC ACID D-ALANYLTRANSFERASE"/>
    <property type="match status" value="1"/>
</dbReference>
<comment type="subcellular location">
    <subcellularLocation>
        <location evidence="11">Cell inner membrane</location>
    </subcellularLocation>
    <subcellularLocation>
        <location evidence="1">Cell membrane</location>
        <topology evidence="1">Multi-pass membrane protein</topology>
    </subcellularLocation>
</comment>
<evidence type="ECO:0000256" key="4">
    <source>
        <dbReference type="ARBA" id="ARBA00022475"/>
    </source>
</evidence>
<feature type="transmembrane region" description="Helical" evidence="12">
    <location>
        <begin position="103"/>
        <end position="127"/>
    </location>
</feature>
<comment type="pathway">
    <text evidence="2 11">Glycan biosynthesis; alginate biosynthesis.</text>
</comment>
<dbReference type="PIRSF" id="PIRSF016636">
    <property type="entry name" value="AlgI_DltB"/>
    <property type="match status" value="1"/>
</dbReference>
<dbReference type="Pfam" id="PF03062">
    <property type="entry name" value="MBOAT"/>
    <property type="match status" value="1"/>
</dbReference>
<dbReference type="PANTHER" id="PTHR13285">
    <property type="entry name" value="ACYLTRANSFERASE"/>
    <property type="match status" value="1"/>
</dbReference>
<dbReference type="EC" id="2.3.1.-" evidence="11"/>
<feature type="transmembrane region" description="Helical" evidence="12">
    <location>
        <begin position="29"/>
        <end position="52"/>
    </location>
</feature>
<evidence type="ECO:0000313" key="14">
    <source>
        <dbReference type="Proteomes" id="UP001620405"/>
    </source>
</evidence>
<evidence type="ECO:0000313" key="13">
    <source>
        <dbReference type="EMBL" id="MFK2874125.1"/>
    </source>
</evidence>
<feature type="transmembrane region" description="Helical" evidence="12">
    <location>
        <begin position="238"/>
        <end position="258"/>
    </location>
</feature>
<dbReference type="InterPro" id="IPR024194">
    <property type="entry name" value="Ac/AlaTfrase_AlgI/DltB"/>
</dbReference>
<name>A0ABW8IXP6_9GAMM</name>
<comment type="caution">
    <text evidence="13">The sequence shown here is derived from an EMBL/GenBank/DDBJ whole genome shotgun (WGS) entry which is preliminary data.</text>
</comment>
<keyword evidence="5 11" id="KW-0808">Transferase</keyword>
<evidence type="ECO:0000256" key="8">
    <source>
        <dbReference type="ARBA" id="ARBA00022989"/>
    </source>
</evidence>